<dbReference type="EMBL" id="JAINUF010000011">
    <property type="protein sequence ID" value="KAJ8346642.1"/>
    <property type="molecule type" value="Genomic_DNA"/>
</dbReference>
<protein>
    <recommendedName>
        <fullName evidence="3">Tesmin/TSO1-like CXC domain-containing protein</fullName>
    </recommendedName>
</protein>
<dbReference type="OrthoDB" id="8945795at2759"/>
<reference evidence="1" key="1">
    <citation type="journal article" date="2023" name="Science">
        <title>Genome structures resolve the early diversification of teleost fishes.</title>
        <authorList>
            <person name="Parey E."/>
            <person name="Louis A."/>
            <person name="Montfort J."/>
            <person name="Bouchez O."/>
            <person name="Roques C."/>
            <person name="Iampietro C."/>
            <person name="Lluch J."/>
            <person name="Castinel A."/>
            <person name="Donnadieu C."/>
            <person name="Desvignes T."/>
            <person name="Floi Bucao C."/>
            <person name="Jouanno E."/>
            <person name="Wen M."/>
            <person name="Mejri S."/>
            <person name="Dirks R."/>
            <person name="Jansen H."/>
            <person name="Henkel C."/>
            <person name="Chen W.J."/>
            <person name="Zahm M."/>
            <person name="Cabau C."/>
            <person name="Klopp C."/>
            <person name="Thompson A.W."/>
            <person name="Robinson-Rechavi M."/>
            <person name="Braasch I."/>
            <person name="Lecointre G."/>
            <person name="Bobe J."/>
            <person name="Postlethwait J.H."/>
            <person name="Berthelot C."/>
            <person name="Roest Crollius H."/>
            <person name="Guiguen Y."/>
        </authorList>
    </citation>
    <scope>NUCLEOTIDE SEQUENCE</scope>
    <source>
        <strain evidence="1">WJC10195</strain>
    </source>
</reference>
<evidence type="ECO:0000313" key="1">
    <source>
        <dbReference type="EMBL" id="KAJ8346642.1"/>
    </source>
</evidence>
<comment type="caution">
    <text evidence="1">The sequence shown here is derived from an EMBL/GenBank/DDBJ whole genome shotgun (WGS) entry which is preliminary data.</text>
</comment>
<keyword evidence="2" id="KW-1185">Reference proteome</keyword>
<dbReference type="PANTHER" id="PTHR46704:SF1">
    <property type="entry name" value="TELOMERE LENGTH REGULATION PROTEIN TEL2 HOMOLOG"/>
    <property type="match status" value="1"/>
</dbReference>
<dbReference type="AlphaFoldDB" id="A0A9Q1ILS9"/>
<evidence type="ECO:0000313" key="2">
    <source>
        <dbReference type="Proteomes" id="UP001152622"/>
    </source>
</evidence>
<proteinExistence type="predicted"/>
<gene>
    <name evidence="1" type="ORF">SKAU_G00280430</name>
</gene>
<dbReference type="PANTHER" id="PTHR46704">
    <property type="entry name" value="CXC DOMAIN-CONTAINING PROTEIN-RELATED"/>
    <property type="match status" value="1"/>
</dbReference>
<accession>A0A9Q1ILS9</accession>
<evidence type="ECO:0008006" key="3">
    <source>
        <dbReference type="Google" id="ProtNLM"/>
    </source>
</evidence>
<sequence length="193" mass="21548">MPEKIRIGKGASLKKFKESDIFREQAEVFYAHSASTDDVAEAGEKAMVILYNGKSTDTLDSLQYHRFCEKVASSSTYVQPQVLPPTSGAAKYHSLRVYLQVQEWKGSTDGPRPTEWGWQKCDEGFVPIQTTLPPAPEKLLRVIKCNCQAECSTLRCTCKNNNIECTPACGNCRESSCTHSIQMPCDEDEDDIL</sequence>
<dbReference type="Proteomes" id="UP001152622">
    <property type="component" value="Chromosome 11"/>
</dbReference>
<name>A0A9Q1ILS9_SYNKA</name>
<organism evidence="1 2">
    <name type="scientific">Synaphobranchus kaupii</name>
    <name type="common">Kaup's arrowtooth eel</name>
    <dbReference type="NCBI Taxonomy" id="118154"/>
    <lineage>
        <taxon>Eukaryota</taxon>
        <taxon>Metazoa</taxon>
        <taxon>Chordata</taxon>
        <taxon>Craniata</taxon>
        <taxon>Vertebrata</taxon>
        <taxon>Euteleostomi</taxon>
        <taxon>Actinopterygii</taxon>
        <taxon>Neopterygii</taxon>
        <taxon>Teleostei</taxon>
        <taxon>Anguilliformes</taxon>
        <taxon>Synaphobranchidae</taxon>
        <taxon>Synaphobranchus</taxon>
    </lineage>
</organism>